<dbReference type="Gene3D" id="2.60.120.200">
    <property type="match status" value="1"/>
</dbReference>
<name>A0A7C9NC76_9ACTN</name>
<dbReference type="Proteomes" id="UP000479526">
    <property type="component" value="Unassembled WGS sequence"/>
</dbReference>
<dbReference type="InterPro" id="IPR013783">
    <property type="entry name" value="Ig-like_fold"/>
</dbReference>
<dbReference type="GO" id="GO:0005975">
    <property type="term" value="P:carbohydrate metabolic process"/>
    <property type="evidence" value="ECO:0007669"/>
    <property type="project" value="UniProtKB-ARBA"/>
</dbReference>
<keyword evidence="2" id="KW-1015">Disulfide bond</keyword>
<dbReference type="InterPro" id="IPR006558">
    <property type="entry name" value="LamG-like"/>
</dbReference>
<gene>
    <name evidence="6" type="ORF">GT755_36280</name>
</gene>
<evidence type="ECO:0000256" key="4">
    <source>
        <dbReference type="SAM" id="SignalP"/>
    </source>
</evidence>
<dbReference type="SUPFAM" id="SSF49899">
    <property type="entry name" value="Concanavalin A-like lectins/glucanases"/>
    <property type="match status" value="1"/>
</dbReference>
<dbReference type="Pfam" id="PF13385">
    <property type="entry name" value="Laminin_G_3"/>
    <property type="match status" value="1"/>
</dbReference>
<evidence type="ECO:0000259" key="5">
    <source>
        <dbReference type="SMART" id="SM00560"/>
    </source>
</evidence>
<evidence type="ECO:0000313" key="7">
    <source>
        <dbReference type="Proteomes" id="UP000479526"/>
    </source>
</evidence>
<evidence type="ECO:0000256" key="3">
    <source>
        <dbReference type="SAM" id="MobiDB-lite"/>
    </source>
</evidence>
<protein>
    <recommendedName>
        <fullName evidence="5">LamG-like jellyroll fold domain-containing protein</fullName>
    </recommendedName>
</protein>
<feature type="chain" id="PRO_5039013944" description="LamG-like jellyroll fold domain-containing protein" evidence="4">
    <location>
        <begin position="27"/>
        <end position="886"/>
    </location>
</feature>
<proteinExistence type="predicted"/>
<organism evidence="6 7">
    <name type="scientific">Herbidospora solisilvae</name>
    <dbReference type="NCBI Taxonomy" id="2696284"/>
    <lineage>
        <taxon>Bacteria</taxon>
        <taxon>Bacillati</taxon>
        <taxon>Actinomycetota</taxon>
        <taxon>Actinomycetes</taxon>
        <taxon>Streptosporangiales</taxon>
        <taxon>Streptosporangiaceae</taxon>
        <taxon>Herbidospora</taxon>
    </lineage>
</organism>
<evidence type="ECO:0000256" key="1">
    <source>
        <dbReference type="ARBA" id="ARBA00022729"/>
    </source>
</evidence>
<dbReference type="AlphaFoldDB" id="A0A7C9NC76"/>
<feature type="domain" description="LamG-like jellyroll fold" evidence="5">
    <location>
        <begin position="740"/>
        <end position="877"/>
    </location>
</feature>
<dbReference type="EMBL" id="WXEW01000013">
    <property type="protein sequence ID" value="NAS27113.1"/>
    <property type="molecule type" value="Genomic_DNA"/>
</dbReference>
<comment type="caution">
    <text evidence="6">The sequence shown here is derived from an EMBL/GenBank/DDBJ whole genome shotgun (WGS) entry which is preliminary data.</text>
</comment>
<evidence type="ECO:0000256" key="2">
    <source>
        <dbReference type="ARBA" id="ARBA00023157"/>
    </source>
</evidence>
<feature type="region of interest" description="Disordered" evidence="3">
    <location>
        <begin position="690"/>
        <end position="709"/>
    </location>
</feature>
<keyword evidence="1 4" id="KW-0732">Signal</keyword>
<dbReference type="RefSeq" id="WP_161484073.1">
    <property type="nucleotide sequence ID" value="NZ_WXEW01000013.1"/>
</dbReference>
<feature type="signal peptide" evidence="4">
    <location>
        <begin position="1"/>
        <end position="26"/>
    </location>
</feature>
<sequence>MVSRSRAASLAVLLSLSTVVALPAPAAAVPVPIPTAPTCVAAADDPDGAAGMAAQCGTEVEVLSERTETSQVFAQPDGTLESVTSLYPTQVVKNGVWTDVNTDLRLSGGVTPVATSADVRFSTGGADPMVTLTEGAASIRIKSPWNLPTPSLNGDTATYVNVLPGVDLRLRAEPDGFSQYLVVNTPTAAANSELARIAFPIEASGGASIRENESALEVVDAAGNVLFASGSALMWDADGAGDEGADSAPGRTAEMDVEVSAHELVVVPDQALLTAPDATFPIYIDPAFSKPSMGGNWTHTNSCSPGTSFYTSYRSELRVGRQWNTSCKWRAYMRFDTAQLAGATIQAAEFAVTADHVANCAGANTNLLFRNNISAMNTATWNSTSSGNVQTIGTEKFDANESSCPSGDQRKVYDDGSAKVLEGRMQSQANARASQTTFALISSDEGDHMGWSNFIPGSVALIITYNHTPSVPTSLKITTDCGISCAWVRSGTPTLSAVAADPNGGTLARVEFEVYDRARASRKAASGSAVSNRASGQAAAWKVTPALPEGAYSWRVRGCDAYVCGGWGGWFDFTVDTTAPTNVSVTSAEYPPASAGTWNGAAGQAGTFTISASGANRFELTLNGVNKGWVNTTGDVWTGPLTPDRDGVNLLTARAADAAGNVAGSPFTYEFLVRPVPAKAVGWGFNEASGTTAASDPAGTTLDSKAGPAARTAGRSGGYALALDGASAWATTQPVVDTKTPFTVTALVKLNSTTVSGPMTAVSSHGATGSGFRLGYRAEGWCFSMYAADGGAETRACSTESVGTGWTHLAGVYDGTRLRIYVNGLNWEEADQVPFTSTWSATQGWSVGRAKDAGALTQYWTGAVDRVGAYQKALTQSEIVTDGAKG</sequence>
<evidence type="ECO:0000313" key="6">
    <source>
        <dbReference type="EMBL" id="NAS27113.1"/>
    </source>
</evidence>
<dbReference type="Gene3D" id="2.60.40.10">
    <property type="entry name" value="Immunoglobulins"/>
    <property type="match status" value="1"/>
</dbReference>
<keyword evidence="7" id="KW-1185">Reference proteome</keyword>
<dbReference type="InterPro" id="IPR013320">
    <property type="entry name" value="ConA-like_dom_sf"/>
</dbReference>
<accession>A0A7C9NC76</accession>
<dbReference type="SMART" id="SM00560">
    <property type="entry name" value="LamGL"/>
    <property type="match status" value="1"/>
</dbReference>
<reference evidence="6 7" key="1">
    <citation type="submission" date="2020-01" db="EMBL/GenBank/DDBJ databases">
        <title>Herbidospora sp. NEAU-GS84 nov., a novel actinomycete isolated from soil.</title>
        <authorList>
            <person name="Han L."/>
        </authorList>
    </citation>
    <scope>NUCLEOTIDE SEQUENCE [LARGE SCALE GENOMIC DNA]</scope>
    <source>
        <strain evidence="6 7">NEAU-GS84</strain>
    </source>
</reference>